<organism evidence="1 2">
    <name type="scientific">candidate division MSBL1 archaeon SCGC-AAA259E17</name>
    <dbReference type="NCBI Taxonomy" id="1698263"/>
    <lineage>
        <taxon>Archaea</taxon>
        <taxon>Methanobacteriati</taxon>
        <taxon>Methanobacteriota</taxon>
        <taxon>candidate division MSBL1</taxon>
    </lineage>
</organism>
<evidence type="ECO:0000313" key="2">
    <source>
        <dbReference type="Proteomes" id="UP000070373"/>
    </source>
</evidence>
<protein>
    <submittedName>
        <fullName evidence="1">Uncharacterized protein</fullName>
    </submittedName>
</protein>
<comment type="caution">
    <text evidence="1">The sequence shown here is derived from an EMBL/GenBank/DDBJ whole genome shotgun (WGS) entry which is preliminary data.</text>
</comment>
<gene>
    <name evidence="1" type="ORF">AKJ64_03135</name>
</gene>
<reference evidence="1 2" key="1">
    <citation type="journal article" date="2016" name="Sci. Rep.">
        <title>Metabolic traits of an uncultured archaeal lineage -MSBL1- from brine pools of the Red Sea.</title>
        <authorList>
            <person name="Mwirichia R."/>
            <person name="Alam I."/>
            <person name="Rashid M."/>
            <person name="Vinu M."/>
            <person name="Ba-Alawi W."/>
            <person name="Anthony Kamau A."/>
            <person name="Kamanda Ngugi D."/>
            <person name="Goker M."/>
            <person name="Klenk H.P."/>
            <person name="Bajic V."/>
            <person name="Stingl U."/>
        </authorList>
    </citation>
    <scope>NUCLEOTIDE SEQUENCE [LARGE SCALE GENOMIC DNA]</scope>
    <source>
        <strain evidence="1">SCGC-AAA259E17</strain>
    </source>
</reference>
<dbReference type="AlphaFoldDB" id="A0A133UE16"/>
<dbReference type="Proteomes" id="UP000070373">
    <property type="component" value="Unassembled WGS sequence"/>
</dbReference>
<sequence>MGAKEQKLDKFKDFSGIDIDLAEETVKRLLINIEDFIEFLDDSPEKVTKDEVKEYTSRKRKMLNIPKQTVLNP</sequence>
<name>A0A133UE16_9EURY</name>
<accession>A0A133UE16</accession>
<keyword evidence="2" id="KW-1185">Reference proteome</keyword>
<dbReference type="EMBL" id="LHXN01000051">
    <property type="protein sequence ID" value="KXA92442.1"/>
    <property type="molecule type" value="Genomic_DNA"/>
</dbReference>
<evidence type="ECO:0000313" key="1">
    <source>
        <dbReference type="EMBL" id="KXA92442.1"/>
    </source>
</evidence>
<proteinExistence type="predicted"/>